<dbReference type="RefSeq" id="WP_220380017.1">
    <property type="nucleotide sequence ID" value="NZ_CP080544.1"/>
</dbReference>
<dbReference type="Proteomes" id="UP000824755">
    <property type="component" value="Chromosome"/>
</dbReference>
<feature type="chain" id="PRO_5046956532" description="Polymer-forming cytoskeletal protein" evidence="1">
    <location>
        <begin position="25"/>
        <end position="227"/>
    </location>
</feature>
<evidence type="ECO:0008006" key="4">
    <source>
        <dbReference type="Google" id="ProtNLM"/>
    </source>
</evidence>
<name>A0ABX8WQU8_9GAMM</name>
<accession>A0ABX8WQU8</accession>
<keyword evidence="3" id="KW-1185">Reference proteome</keyword>
<feature type="signal peptide" evidence="1">
    <location>
        <begin position="1"/>
        <end position="24"/>
    </location>
</feature>
<evidence type="ECO:0000256" key="1">
    <source>
        <dbReference type="SAM" id="SignalP"/>
    </source>
</evidence>
<gene>
    <name evidence="2" type="ORF">H8L67_01365</name>
</gene>
<protein>
    <recommendedName>
        <fullName evidence="4">Polymer-forming cytoskeletal protein</fullName>
    </recommendedName>
</protein>
<organism evidence="2 3">
    <name type="scientific">Lysobacter soyae</name>
    <dbReference type="NCBI Taxonomy" id="2764185"/>
    <lineage>
        <taxon>Bacteria</taxon>
        <taxon>Pseudomonadati</taxon>
        <taxon>Pseudomonadota</taxon>
        <taxon>Gammaproteobacteria</taxon>
        <taxon>Lysobacterales</taxon>
        <taxon>Lysobacteraceae</taxon>
        <taxon>Lysobacter</taxon>
    </lineage>
</organism>
<proteinExistence type="predicted"/>
<reference evidence="2 3" key="1">
    <citation type="submission" date="2021-08" db="EMBL/GenBank/DDBJ databases">
        <title>Lysobacter sp. strain CJ11 Genome sequencing and assembly.</title>
        <authorList>
            <person name="Kim I."/>
        </authorList>
    </citation>
    <scope>NUCLEOTIDE SEQUENCE [LARGE SCALE GENOMIC DNA]</scope>
    <source>
        <strain evidence="2 3">CJ11</strain>
    </source>
</reference>
<keyword evidence="1" id="KW-0732">Signal</keyword>
<evidence type="ECO:0000313" key="2">
    <source>
        <dbReference type="EMBL" id="QYR53199.1"/>
    </source>
</evidence>
<dbReference type="EMBL" id="CP080544">
    <property type="protein sequence ID" value="QYR53199.1"/>
    <property type="molecule type" value="Genomic_DNA"/>
</dbReference>
<evidence type="ECO:0000313" key="3">
    <source>
        <dbReference type="Proteomes" id="UP000824755"/>
    </source>
</evidence>
<sequence>MLNTAKFTVGLSVLLFASAGVAFAQQDVSKVNGSVDVGSGEVRADVSTVNGSIKLGDKSKTDDVTTVNGEIELGNSVASKEVTTVNGAIKLGNNARVSNDVTTVNGSIFVADHGVIGGDVATVNGGIGLVRSEVGGDVATVNGDVTVGIGSHVKGKLIVKKPTNNSVLPISIGPNRIPRIIVGPNAVIDGELRFEREVKLYVHSSAKVGKISGAKPVSFSTPTAPAN</sequence>